<dbReference type="EMBL" id="BAAANH010000002">
    <property type="protein sequence ID" value="GAA1755955.1"/>
    <property type="molecule type" value="Genomic_DNA"/>
</dbReference>
<dbReference type="Pfam" id="PF08031">
    <property type="entry name" value="BBE"/>
    <property type="match status" value="1"/>
</dbReference>
<dbReference type="Gene3D" id="3.40.462.20">
    <property type="match status" value="1"/>
</dbReference>
<dbReference type="RefSeq" id="WP_232497098.1">
    <property type="nucleotide sequence ID" value="NZ_JAJQPD010000002.1"/>
</dbReference>
<accession>A0ABP4WJ46</accession>
<proteinExistence type="predicted"/>
<name>A0ABP4WJ46_9MICO</name>
<organism evidence="2 3">
    <name type="scientific">Agromyces humatus</name>
    <dbReference type="NCBI Taxonomy" id="279573"/>
    <lineage>
        <taxon>Bacteria</taxon>
        <taxon>Bacillati</taxon>
        <taxon>Actinomycetota</taxon>
        <taxon>Actinomycetes</taxon>
        <taxon>Micrococcales</taxon>
        <taxon>Microbacteriaceae</taxon>
        <taxon>Agromyces</taxon>
    </lineage>
</organism>
<evidence type="ECO:0000259" key="1">
    <source>
        <dbReference type="Pfam" id="PF08031"/>
    </source>
</evidence>
<evidence type="ECO:0000313" key="3">
    <source>
        <dbReference type="Proteomes" id="UP001500506"/>
    </source>
</evidence>
<dbReference type="InterPro" id="IPR012951">
    <property type="entry name" value="BBE"/>
</dbReference>
<comment type="caution">
    <text evidence="2">The sequence shown here is derived from an EMBL/GenBank/DDBJ whole genome shotgun (WGS) entry which is preliminary data.</text>
</comment>
<keyword evidence="3" id="KW-1185">Reference proteome</keyword>
<gene>
    <name evidence="2" type="ORF">GCM10009747_12720</name>
</gene>
<protein>
    <recommendedName>
        <fullName evidence="1">Berberine/berberine-like domain-containing protein</fullName>
    </recommendedName>
</protein>
<reference evidence="3" key="1">
    <citation type="journal article" date="2019" name="Int. J. Syst. Evol. Microbiol.">
        <title>The Global Catalogue of Microorganisms (GCM) 10K type strain sequencing project: providing services to taxonomists for standard genome sequencing and annotation.</title>
        <authorList>
            <consortium name="The Broad Institute Genomics Platform"/>
            <consortium name="The Broad Institute Genome Sequencing Center for Infectious Disease"/>
            <person name="Wu L."/>
            <person name="Ma J."/>
        </authorList>
    </citation>
    <scope>NUCLEOTIDE SEQUENCE [LARGE SCALE GENOMIC DNA]</scope>
    <source>
        <strain evidence="3">JCM 14319</strain>
    </source>
</reference>
<evidence type="ECO:0000313" key="2">
    <source>
        <dbReference type="EMBL" id="GAA1755955.1"/>
    </source>
</evidence>
<sequence>MLARDADDLPNVSLQAYGGAIAEVDDEETAFSGRDTAFEFVAASRWQDASEDDRRIAAARRYAATMERFASGVYVNALADEGVAGVRRAYSDAKLVRLAAVKAVYDPGNVFDLNQNIRPSAG</sequence>
<feature type="domain" description="Berberine/berberine-like" evidence="1">
    <location>
        <begin position="86"/>
        <end position="118"/>
    </location>
</feature>
<dbReference type="Proteomes" id="UP001500506">
    <property type="component" value="Unassembled WGS sequence"/>
</dbReference>